<dbReference type="Proteomes" id="UP001054902">
    <property type="component" value="Unassembled WGS sequence"/>
</dbReference>
<keyword evidence="3 10" id="KW-0813">Transport</keyword>
<evidence type="ECO:0000313" key="12">
    <source>
        <dbReference type="Proteomes" id="UP001054902"/>
    </source>
</evidence>
<accession>A0AAD3DBZ6</accession>
<dbReference type="EMBL" id="BLLK01000069">
    <property type="protein sequence ID" value="GFH60175.1"/>
    <property type="molecule type" value="Genomic_DNA"/>
</dbReference>
<evidence type="ECO:0000313" key="11">
    <source>
        <dbReference type="EMBL" id="GFH60175.1"/>
    </source>
</evidence>
<keyword evidence="5" id="KW-0677">Repeat</keyword>
<evidence type="ECO:0000256" key="4">
    <source>
        <dbReference type="ARBA" id="ARBA00022692"/>
    </source>
</evidence>
<organism evidence="11 12">
    <name type="scientific">Chaetoceros tenuissimus</name>
    <dbReference type="NCBI Taxonomy" id="426638"/>
    <lineage>
        <taxon>Eukaryota</taxon>
        <taxon>Sar</taxon>
        <taxon>Stramenopiles</taxon>
        <taxon>Ochrophyta</taxon>
        <taxon>Bacillariophyta</taxon>
        <taxon>Coscinodiscophyceae</taxon>
        <taxon>Chaetocerotophycidae</taxon>
        <taxon>Chaetocerotales</taxon>
        <taxon>Chaetocerotaceae</taxon>
        <taxon>Chaetoceros</taxon>
    </lineage>
</organism>
<evidence type="ECO:0000256" key="1">
    <source>
        <dbReference type="ARBA" id="ARBA00004225"/>
    </source>
</evidence>
<gene>
    <name evidence="11" type="ORF">CTEN210_16651</name>
</gene>
<keyword evidence="7" id="KW-0496">Mitochondrion</keyword>
<dbReference type="InterPro" id="IPR018108">
    <property type="entry name" value="MCP_transmembrane"/>
</dbReference>
<keyword evidence="4 9" id="KW-0812">Transmembrane</keyword>
<dbReference type="Gene3D" id="1.50.40.10">
    <property type="entry name" value="Mitochondrial carrier domain"/>
    <property type="match status" value="2"/>
</dbReference>
<evidence type="ECO:0000256" key="7">
    <source>
        <dbReference type="ARBA" id="ARBA00023128"/>
    </source>
</evidence>
<dbReference type="AlphaFoldDB" id="A0AAD3DBZ6"/>
<evidence type="ECO:0000256" key="6">
    <source>
        <dbReference type="ARBA" id="ARBA00022989"/>
    </source>
</evidence>
<keyword evidence="8 9" id="KW-0472">Membrane</keyword>
<dbReference type="Pfam" id="PF00153">
    <property type="entry name" value="Mito_carr"/>
    <property type="match status" value="3"/>
</dbReference>
<comment type="similarity">
    <text evidence="2 10">Belongs to the mitochondrial carrier (TC 2.A.29) family.</text>
</comment>
<protein>
    <recommendedName>
        <fullName evidence="13">Mitochondrial carrier protein</fullName>
    </recommendedName>
</protein>
<evidence type="ECO:0000256" key="2">
    <source>
        <dbReference type="ARBA" id="ARBA00006375"/>
    </source>
</evidence>
<proteinExistence type="inferred from homology"/>
<comment type="caution">
    <text evidence="11">The sequence shown here is derived from an EMBL/GenBank/DDBJ whole genome shotgun (WGS) entry which is preliminary data.</text>
</comment>
<dbReference type="InterPro" id="IPR023395">
    <property type="entry name" value="MCP_dom_sf"/>
</dbReference>
<dbReference type="PANTHER" id="PTHR45624:SF10">
    <property type="entry name" value="SLC (SOLUTE CARRIER) HOMOLOG"/>
    <property type="match status" value="1"/>
</dbReference>
<dbReference type="InterPro" id="IPR050567">
    <property type="entry name" value="Mitochondrial_Carrier"/>
</dbReference>
<dbReference type="GO" id="GO:0022857">
    <property type="term" value="F:transmembrane transporter activity"/>
    <property type="evidence" value="ECO:0007669"/>
    <property type="project" value="TreeGrafter"/>
</dbReference>
<evidence type="ECO:0000256" key="10">
    <source>
        <dbReference type="RuleBase" id="RU000488"/>
    </source>
</evidence>
<evidence type="ECO:0000256" key="3">
    <source>
        <dbReference type="ARBA" id="ARBA00022448"/>
    </source>
</evidence>
<keyword evidence="12" id="KW-1185">Reference proteome</keyword>
<reference evidence="11 12" key="1">
    <citation type="journal article" date="2021" name="Sci. Rep.">
        <title>The genome of the diatom Chaetoceros tenuissimus carries an ancient integrated fragment of an extant virus.</title>
        <authorList>
            <person name="Hongo Y."/>
            <person name="Kimura K."/>
            <person name="Takaki Y."/>
            <person name="Yoshida Y."/>
            <person name="Baba S."/>
            <person name="Kobayashi G."/>
            <person name="Nagasaki K."/>
            <person name="Hano T."/>
            <person name="Tomaru Y."/>
        </authorList>
    </citation>
    <scope>NUCLEOTIDE SEQUENCE [LARGE SCALE GENOMIC DNA]</scope>
    <source>
        <strain evidence="11 12">NIES-3715</strain>
    </source>
</reference>
<dbReference type="PANTHER" id="PTHR45624">
    <property type="entry name" value="MITOCHONDRIAL BASIC AMINO ACIDS TRANSPORTER-RELATED"/>
    <property type="match status" value="1"/>
</dbReference>
<evidence type="ECO:0000256" key="9">
    <source>
        <dbReference type="PROSITE-ProRule" id="PRU00282"/>
    </source>
</evidence>
<dbReference type="PROSITE" id="PS50920">
    <property type="entry name" value="SOLCAR"/>
    <property type="match status" value="2"/>
</dbReference>
<comment type="subcellular location">
    <subcellularLocation>
        <location evidence="1">Mitochondrion membrane</location>
        <topology evidence="1">Multi-pass membrane protein</topology>
    </subcellularLocation>
</comment>
<dbReference type="GO" id="GO:0031966">
    <property type="term" value="C:mitochondrial membrane"/>
    <property type="evidence" value="ECO:0007669"/>
    <property type="project" value="UniProtKB-SubCell"/>
</dbReference>
<keyword evidence="6" id="KW-1133">Transmembrane helix</keyword>
<name>A0AAD3DBZ6_9STRA</name>
<feature type="repeat" description="Solcar" evidence="9">
    <location>
        <begin position="217"/>
        <end position="315"/>
    </location>
</feature>
<sequence>MEFLHKFRRKNGEEASNSALFDHISMQTPKLSVLDERNNEGSKASGSYIIGTMKDQRELSISSQNASETHYETQRMMDIPSLAVRQNKYYSDGKSNEVRNSILSGSLAGMLSVSIFHPFDVIRTKMQSTTRLASKEVTKTISPKGGISSSSGPLAVFSHTIQNGGFRAFYTGFSFPLAAQACYKATVFTVNRVTQNSIVSYKSKQQQELGNFEPVKLTLQDHFLCGAIAGSTNALVFVSPVEYVRSQLIAQHTHIAEGTTHLLKYGVMKGPIDVVKATYKDKGVFGLWKGAGITLVRDFFGIGTFFLCFELGKRTVPSITGKETSSKINTIGAGMMAGFGCWCIALPMDALKTLVQTGKAKSAKNVVLKLLARDGVVSTAKQLCTGWQLAFGRGTPAAAVTLTTYSTAYHFCNTRFG</sequence>
<feature type="repeat" description="Solcar" evidence="9">
    <location>
        <begin position="96"/>
        <end position="197"/>
    </location>
</feature>
<evidence type="ECO:0000256" key="5">
    <source>
        <dbReference type="ARBA" id="ARBA00022737"/>
    </source>
</evidence>
<evidence type="ECO:0008006" key="13">
    <source>
        <dbReference type="Google" id="ProtNLM"/>
    </source>
</evidence>
<dbReference type="SUPFAM" id="SSF103506">
    <property type="entry name" value="Mitochondrial carrier"/>
    <property type="match status" value="1"/>
</dbReference>
<evidence type="ECO:0000256" key="8">
    <source>
        <dbReference type="ARBA" id="ARBA00023136"/>
    </source>
</evidence>